<dbReference type="EMBL" id="JAOQJX010000014">
    <property type="protein sequence ID" value="MCU6747984.1"/>
    <property type="molecule type" value="Genomic_DNA"/>
</dbReference>
<dbReference type="InterPro" id="IPR003439">
    <property type="entry name" value="ABC_transporter-like_ATP-bd"/>
</dbReference>
<reference evidence="5 6" key="1">
    <citation type="journal article" date="2021" name="ISME Commun">
        <title>Automated analysis of genomic sequences facilitates high-throughput and comprehensive description of bacteria.</title>
        <authorList>
            <person name="Hitch T.C.A."/>
        </authorList>
    </citation>
    <scope>NUCLEOTIDE SEQUENCE [LARGE SCALE GENOMIC DNA]</scope>
    <source>
        <strain evidence="5 6">H2_18</strain>
    </source>
</reference>
<dbReference type="Proteomes" id="UP001652394">
    <property type="component" value="Unassembled WGS sequence"/>
</dbReference>
<dbReference type="InterPro" id="IPR003593">
    <property type="entry name" value="AAA+_ATPase"/>
</dbReference>
<evidence type="ECO:0000256" key="3">
    <source>
        <dbReference type="ARBA" id="ARBA00022840"/>
    </source>
</evidence>
<feature type="domain" description="ABC transporter" evidence="4">
    <location>
        <begin position="6"/>
        <end position="234"/>
    </location>
</feature>
<comment type="caution">
    <text evidence="5">The sequence shown here is derived from an EMBL/GenBank/DDBJ whole genome shotgun (WGS) entry which is preliminary data.</text>
</comment>
<dbReference type="Gene3D" id="3.40.50.300">
    <property type="entry name" value="P-loop containing nucleotide triphosphate hydrolases"/>
    <property type="match status" value="1"/>
</dbReference>
<keyword evidence="2" id="KW-0547">Nucleotide-binding</keyword>
<keyword evidence="3 5" id="KW-0067">ATP-binding</keyword>
<organism evidence="5 6">
    <name type="scientific">Faecalicatena acetigenes</name>
    <dbReference type="NCBI Taxonomy" id="2981790"/>
    <lineage>
        <taxon>Bacteria</taxon>
        <taxon>Bacillati</taxon>
        <taxon>Bacillota</taxon>
        <taxon>Clostridia</taxon>
        <taxon>Lachnospirales</taxon>
        <taxon>Lachnospiraceae</taxon>
        <taxon>Faecalicatena</taxon>
    </lineage>
</organism>
<dbReference type="InterPro" id="IPR027417">
    <property type="entry name" value="P-loop_NTPase"/>
</dbReference>
<keyword evidence="6" id="KW-1185">Reference proteome</keyword>
<dbReference type="PANTHER" id="PTHR42788">
    <property type="entry name" value="TAURINE IMPORT ATP-BINDING PROTEIN-RELATED"/>
    <property type="match status" value="1"/>
</dbReference>
<sequence length="248" mass="28073">MAEYSVEIKNLSKIYSNLLKADTVALENINLNIRQSEFISIIGPSGCGKSTLLKMIGNLEKPSKGEIQYRDGVNQQMGFVFQDATLLPWKNVQKNAEFPLEIQKKKTPENLKRLDELLELAGLTEFKTALPRELSGGMRQRVSIVRALSYDAPLLLMDEPFGALDALTRDNLNEQLLHIWENTKKTIIFVTHSIEEAVFLSDRVVVMSPRPGRIKEIVNIDLPRPRGESTRNAPEFTEYSKYLRGIIG</sequence>
<evidence type="ECO:0000313" key="5">
    <source>
        <dbReference type="EMBL" id="MCU6747984.1"/>
    </source>
</evidence>
<dbReference type="CDD" id="cd03293">
    <property type="entry name" value="ABC_NrtD_SsuB_transporters"/>
    <property type="match status" value="1"/>
</dbReference>
<evidence type="ECO:0000259" key="4">
    <source>
        <dbReference type="PROSITE" id="PS50893"/>
    </source>
</evidence>
<proteinExistence type="predicted"/>
<dbReference type="PROSITE" id="PS50893">
    <property type="entry name" value="ABC_TRANSPORTER_2"/>
    <property type="match status" value="1"/>
</dbReference>
<dbReference type="RefSeq" id="WP_059068145.1">
    <property type="nucleotide sequence ID" value="NZ_JAOQJX010000014.1"/>
</dbReference>
<evidence type="ECO:0000256" key="2">
    <source>
        <dbReference type="ARBA" id="ARBA00022741"/>
    </source>
</evidence>
<dbReference type="GO" id="GO:0005524">
    <property type="term" value="F:ATP binding"/>
    <property type="evidence" value="ECO:0007669"/>
    <property type="project" value="UniProtKB-KW"/>
</dbReference>
<keyword evidence="1" id="KW-0813">Transport</keyword>
<evidence type="ECO:0000256" key="1">
    <source>
        <dbReference type="ARBA" id="ARBA00022448"/>
    </source>
</evidence>
<name>A0ABT2TE94_9FIRM</name>
<dbReference type="InterPro" id="IPR017871">
    <property type="entry name" value="ABC_transporter-like_CS"/>
</dbReference>
<dbReference type="SMART" id="SM00382">
    <property type="entry name" value="AAA"/>
    <property type="match status" value="1"/>
</dbReference>
<protein>
    <submittedName>
        <fullName evidence="5">ABC transporter ATP-binding protein</fullName>
    </submittedName>
</protein>
<accession>A0ABT2TE94</accession>
<dbReference type="PANTHER" id="PTHR42788:SF13">
    <property type="entry name" value="ALIPHATIC SULFONATES IMPORT ATP-BINDING PROTEIN SSUB"/>
    <property type="match status" value="1"/>
</dbReference>
<dbReference type="Pfam" id="PF00005">
    <property type="entry name" value="ABC_tran"/>
    <property type="match status" value="1"/>
</dbReference>
<dbReference type="SUPFAM" id="SSF52540">
    <property type="entry name" value="P-loop containing nucleoside triphosphate hydrolases"/>
    <property type="match status" value="1"/>
</dbReference>
<gene>
    <name evidence="5" type="ORF">OCV51_10025</name>
</gene>
<dbReference type="PROSITE" id="PS00211">
    <property type="entry name" value="ABC_TRANSPORTER_1"/>
    <property type="match status" value="1"/>
</dbReference>
<evidence type="ECO:0000313" key="6">
    <source>
        <dbReference type="Proteomes" id="UP001652394"/>
    </source>
</evidence>
<dbReference type="InterPro" id="IPR050166">
    <property type="entry name" value="ABC_transporter_ATP-bind"/>
</dbReference>